<gene>
    <name evidence="1" type="ORF">METZ01_LOCUS111948</name>
</gene>
<protein>
    <submittedName>
        <fullName evidence="1">Uncharacterized protein</fullName>
    </submittedName>
</protein>
<feature type="non-terminal residue" evidence="1">
    <location>
        <position position="31"/>
    </location>
</feature>
<dbReference type="EMBL" id="UINC01013726">
    <property type="protein sequence ID" value="SVA59094.1"/>
    <property type="molecule type" value="Genomic_DNA"/>
</dbReference>
<organism evidence="1">
    <name type="scientific">marine metagenome</name>
    <dbReference type="NCBI Taxonomy" id="408172"/>
    <lineage>
        <taxon>unclassified sequences</taxon>
        <taxon>metagenomes</taxon>
        <taxon>ecological metagenomes</taxon>
    </lineage>
</organism>
<dbReference type="AlphaFoldDB" id="A0A381X2V8"/>
<accession>A0A381X2V8</accession>
<evidence type="ECO:0000313" key="1">
    <source>
        <dbReference type="EMBL" id="SVA59094.1"/>
    </source>
</evidence>
<reference evidence="1" key="1">
    <citation type="submission" date="2018-05" db="EMBL/GenBank/DDBJ databases">
        <authorList>
            <person name="Lanie J.A."/>
            <person name="Ng W.-L."/>
            <person name="Kazmierczak K.M."/>
            <person name="Andrzejewski T.M."/>
            <person name="Davidsen T.M."/>
            <person name="Wayne K.J."/>
            <person name="Tettelin H."/>
            <person name="Glass J.I."/>
            <person name="Rusch D."/>
            <person name="Podicherti R."/>
            <person name="Tsui H.-C.T."/>
            <person name="Winkler M.E."/>
        </authorList>
    </citation>
    <scope>NUCLEOTIDE SEQUENCE</scope>
</reference>
<sequence length="31" mass="3367">MLSCQNWPIGICSWSLGNDITVLEQVMIASG</sequence>
<name>A0A381X2V8_9ZZZZ</name>
<proteinExistence type="predicted"/>